<evidence type="ECO:0000256" key="1">
    <source>
        <dbReference type="SAM" id="MobiDB-lite"/>
    </source>
</evidence>
<evidence type="ECO:0000259" key="2">
    <source>
        <dbReference type="PROSITE" id="PS50052"/>
    </source>
</evidence>
<dbReference type="InterPro" id="IPR008145">
    <property type="entry name" value="GK/Ca_channel_bsu"/>
</dbReference>
<dbReference type="InterPro" id="IPR008144">
    <property type="entry name" value="Guanylate_kin-like_dom"/>
</dbReference>
<dbReference type="Pfam" id="PF00625">
    <property type="entry name" value="Guanylate_kin"/>
    <property type="match status" value="1"/>
</dbReference>
<proteinExistence type="predicted"/>
<feature type="region of interest" description="Disordered" evidence="1">
    <location>
        <begin position="287"/>
        <end position="306"/>
    </location>
</feature>
<dbReference type="Gene3D" id="3.40.50.300">
    <property type="entry name" value="P-loop containing nucleotide triphosphate hydrolases"/>
    <property type="match status" value="1"/>
</dbReference>
<dbReference type="PROSITE" id="PS50052">
    <property type="entry name" value="GUANYLATE_KINASE_2"/>
    <property type="match status" value="1"/>
</dbReference>
<dbReference type="SUPFAM" id="SSF52540">
    <property type="entry name" value="P-loop containing nucleoside triphosphate hydrolases"/>
    <property type="match status" value="1"/>
</dbReference>
<name>A0AAW2YR51_9EUKA</name>
<dbReference type="EMBL" id="JAOPGA020000606">
    <property type="protein sequence ID" value="KAL0479921.1"/>
    <property type="molecule type" value="Genomic_DNA"/>
</dbReference>
<sequence length="365" mass="40391">MATLEHITTAEESYAFKLRGKLFLIVGPAGAGKHTLFERIKKIIGKDEEYHFPKRVIQKAKTAEDVEDFEDVTKMAFISMVSKGEFVFHWTSHHGSEHGIRLQDVQQALDNKKKVVFLASRQVVKEAKEKFGDSYSVHVVEITAEPEILKTRLHEKSIKAEDIKQKLKRNEALEKEVAANAVNHVLIRNNSTVSSGASKLLQAVLFQGASADEPEIVVAPKVVEHKEEKKVAAMEAVEEPSQIHINEDAVLEEPKINHQDLLQQTLNELLVADETLLEQIKSKASASDSEHVATKKQTVAAPRPASTIPLPTPAHVPIVANKKVAVVKEQPVINKIIKWALAIGGASVVGFFVAKKFGLIKKSEK</sequence>
<feature type="domain" description="Guanylate kinase-like" evidence="2">
    <location>
        <begin position="20"/>
        <end position="205"/>
    </location>
</feature>
<gene>
    <name evidence="3" type="ORF">AKO1_000698</name>
</gene>
<dbReference type="InterPro" id="IPR027417">
    <property type="entry name" value="P-loop_NTPase"/>
</dbReference>
<protein>
    <submittedName>
        <fullName evidence="3">Bifunctional ribose 1,5-bisphosphokinase-thymidine phosphorylase</fullName>
    </submittedName>
</protein>
<dbReference type="SMART" id="SM00072">
    <property type="entry name" value="GuKc"/>
    <property type="match status" value="1"/>
</dbReference>
<evidence type="ECO:0000313" key="4">
    <source>
        <dbReference type="Proteomes" id="UP001431209"/>
    </source>
</evidence>
<dbReference type="AlphaFoldDB" id="A0AAW2YR51"/>
<reference evidence="3 4" key="1">
    <citation type="submission" date="2024-03" db="EMBL/GenBank/DDBJ databases">
        <title>The Acrasis kona genome and developmental transcriptomes reveal deep origins of eukaryotic multicellular pathways.</title>
        <authorList>
            <person name="Sheikh S."/>
            <person name="Fu C.-J."/>
            <person name="Brown M.W."/>
            <person name="Baldauf S.L."/>
        </authorList>
    </citation>
    <scope>NUCLEOTIDE SEQUENCE [LARGE SCALE GENOMIC DNA]</scope>
    <source>
        <strain evidence="3 4">ATCC MYA-3509</strain>
    </source>
</reference>
<keyword evidence="4" id="KW-1185">Reference proteome</keyword>
<evidence type="ECO:0000313" key="3">
    <source>
        <dbReference type="EMBL" id="KAL0479921.1"/>
    </source>
</evidence>
<dbReference type="Proteomes" id="UP001431209">
    <property type="component" value="Unassembled WGS sequence"/>
</dbReference>
<accession>A0AAW2YR51</accession>
<comment type="caution">
    <text evidence="3">The sequence shown here is derived from an EMBL/GenBank/DDBJ whole genome shotgun (WGS) entry which is preliminary data.</text>
</comment>
<organism evidence="3 4">
    <name type="scientific">Acrasis kona</name>
    <dbReference type="NCBI Taxonomy" id="1008807"/>
    <lineage>
        <taxon>Eukaryota</taxon>
        <taxon>Discoba</taxon>
        <taxon>Heterolobosea</taxon>
        <taxon>Tetramitia</taxon>
        <taxon>Eutetramitia</taxon>
        <taxon>Acrasidae</taxon>
        <taxon>Acrasis</taxon>
    </lineage>
</organism>